<dbReference type="AlphaFoldDB" id="A0AAW8N6C7"/>
<feature type="region of interest" description="Disordered" evidence="1">
    <location>
        <begin position="1"/>
        <end position="31"/>
    </location>
</feature>
<keyword evidence="2" id="KW-0472">Membrane</keyword>
<feature type="transmembrane region" description="Helical" evidence="2">
    <location>
        <begin position="562"/>
        <end position="580"/>
    </location>
</feature>
<dbReference type="InterPro" id="IPR029058">
    <property type="entry name" value="AB_hydrolase_fold"/>
</dbReference>
<dbReference type="RefSeq" id="WP_310108756.1">
    <property type="nucleotide sequence ID" value="NZ_JAVDTN010000001.1"/>
</dbReference>
<dbReference type="Proteomes" id="UP001262032">
    <property type="component" value="Unassembled WGS sequence"/>
</dbReference>
<reference evidence="3" key="1">
    <citation type="submission" date="2023-07" db="EMBL/GenBank/DDBJ databases">
        <title>Sorghum-associated microbial communities from plants grown in Nebraska, USA.</title>
        <authorList>
            <person name="Schachtman D."/>
        </authorList>
    </citation>
    <scope>NUCLEOTIDE SEQUENCE</scope>
    <source>
        <strain evidence="3">BE261</strain>
    </source>
</reference>
<dbReference type="GeneID" id="97420831"/>
<organism evidence="3 4">
    <name type="scientific">Pseudarthrobacter oxydans</name>
    <name type="common">Arthrobacter oxydans</name>
    <dbReference type="NCBI Taxonomy" id="1671"/>
    <lineage>
        <taxon>Bacteria</taxon>
        <taxon>Bacillati</taxon>
        <taxon>Actinomycetota</taxon>
        <taxon>Actinomycetes</taxon>
        <taxon>Micrococcales</taxon>
        <taxon>Micrococcaceae</taxon>
        <taxon>Pseudarthrobacter</taxon>
    </lineage>
</organism>
<protein>
    <submittedName>
        <fullName evidence="3">Sec-independent protein translocase protein TatA</fullName>
    </submittedName>
</protein>
<sequence>MGKRASSGLGGADGSGSTGRPEPAGPQGQPDHVVVFVHGMGRALKGGTLQEWAQPLMLSLHDLSLDLVPDSTRPHLVITKANAVGDPPEVLAKVLRSAADGTPEYLTVLMTEASWGRDFEPASAASTYSWALRTALRVYLRSLQLIKWNLYPGRQKNIRWFGAWLRQLVLTSLAAFAGFFILLAVLVALLLIIGLAWIPGPGRWIGKLVSLFADFLGDPQVWKRKPLQAAAMRQRVVDTLQRWDHCPETQVTVVAHSQGAAITGQVLFQNQARATNFVSVGSGLDLLGYAQWGGGAGEDPVTDWLANPQRPRWINVWGKFDFVPAGPISTHAHGPRPVFGKIYARDSEGDGGPGPEEHPVYNRSALIYDHIVYSKNRVEVLDPLARLILDPPPPDSGGLALRMLDGDRRLRPHRVMVKSLGVTRLLAVLTSGLSAPAALAWLGSQDWARNLVRCGRTGEGPDPWWSAWLCSGPTYHWAHWQDWGVLVAATAVFAGLLVALLNGPVWGVLHDRLQRMRRPSFTQSSDPTRNPPANPWWYVAWYLLIVTAVAVAVPFLLAWPDLPWVVVVVLVVALWALCFTRTGITGLPARTVLQEAQPVAPKPVAPGAPAAVERNLPPAVERGGQPDPHPTASESLPANTVTGAADQRSRSGS</sequence>
<evidence type="ECO:0000256" key="1">
    <source>
        <dbReference type="SAM" id="MobiDB-lite"/>
    </source>
</evidence>
<evidence type="ECO:0000313" key="3">
    <source>
        <dbReference type="EMBL" id="MDR7162546.1"/>
    </source>
</evidence>
<accession>A0AAW8N6C7</accession>
<dbReference type="SUPFAM" id="SSF53474">
    <property type="entry name" value="alpha/beta-Hydrolases"/>
    <property type="match status" value="1"/>
</dbReference>
<feature type="region of interest" description="Disordered" evidence="1">
    <location>
        <begin position="602"/>
        <end position="653"/>
    </location>
</feature>
<evidence type="ECO:0000313" key="4">
    <source>
        <dbReference type="Proteomes" id="UP001262032"/>
    </source>
</evidence>
<keyword evidence="2" id="KW-1133">Transmembrane helix</keyword>
<gene>
    <name evidence="3" type="ORF">J2X12_000547</name>
</gene>
<proteinExistence type="predicted"/>
<evidence type="ECO:0000256" key="2">
    <source>
        <dbReference type="SAM" id="Phobius"/>
    </source>
</evidence>
<feature type="transmembrane region" description="Helical" evidence="2">
    <location>
        <begin position="168"/>
        <end position="198"/>
    </location>
</feature>
<keyword evidence="2" id="KW-0812">Transmembrane</keyword>
<dbReference type="EMBL" id="JAVDWN010000001">
    <property type="protein sequence ID" value="MDR7162546.1"/>
    <property type="molecule type" value="Genomic_DNA"/>
</dbReference>
<feature type="transmembrane region" description="Helical" evidence="2">
    <location>
        <begin position="536"/>
        <end position="556"/>
    </location>
</feature>
<name>A0AAW8N6C7_PSEOX</name>
<feature type="compositionally biased region" description="Polar residues" evidence="1">
    <location>
        <begin position="632"/>
        <end position="642"/>
    </location>
</feature>
<feature type="transmembrane region" description="Helical" evidence="2">
    <location>
        <begin position="421"/>
        <end position="442"/>
    </location>
</feature>
<comment type="caution">
    <text evidence="3">The sequence shown here is derived from an EMBL/GenBank/DDBJ whole genome shotgun (WGS) entry which is preliminary data.</text>
</comment>
<feature type="compositionally biased region" description="Gly residues" evidence="1">
    <location>
        <begin position="8"/>
        <end position="17"/>
    </location>
</feature>
<feature type="transmembrane region" description="Helical" evidence="2">
    <location>
        <begin position="483"/>
        <end position="509"/>
    </location>
</feature>